<proteinExistence type="predicted"/>
<evidence type="ECO:0000313" key="2">
    <source>
        <dbReference type="Proteomes" id="UP000578000"/>
    </source>
</evidence>
<accession>A0A841QGI8</accession>
<keyword evidence="2" id="KW-1185">Reference proteome</keyword>
<organism evidence="1 2">
    <name type="scientific">Acetobacter lovaniensis</name>
    <dbReference type="NCBI Taxonomy" id="104100"/>
    <lineage>
        <taxon>Bacteria</taxon>
        <taxon>Pseudomonadati</taxon>
        <taxon>Pseudomonadota</taxon>
        <taxon>Alphaproteobacteria</taxon>
        <taxon>Acetobacterales</taxon>
        <taxon>Acetobacteraceae</taxon>
        <taxon>Acetobacter</taxon>
    </lineage>
</organism>
<protein>
    <submittedName>
        <fullName evidence="1">Uncharacterized protein</fullName>
    </submittedName>
</protein>
<evidence type="ECO:0000313" key="1">
    <source>
        <dbReference type="EMBL" id="MBB6457465.1"/>
    </source>
</evidence>
<dbReference type="EMBL" id="JACHIE010000008">
    <property type="protein sequence ID" value="MBB6457465.1"/>
    <property type="molecule type" value="Genomic_DNA"/>
</dbReference>
<gene>
    <name evidence="1" type="ORF">HNR55_002061</name>
</gene>
<sequence>MTALANGQGWSKAEYMAMTWPELQFWSEQLRAFFEEQAVQAQGGS</sequence>
<comment type="caution">
    <text evidence="1">The sequence shown here is derived from an EMBL/GenBank/DDBJ whole genome shotgun (WGS) entry which is preliminary data.</text>
</comment>
<name>A0A841QGI8_9PROT</name>
<reference evidence="1 2" key="1">
    <citation type="submission" date="2020-08" db="EMBL/GenBank/DDBJ databases">
        <title>Genomic Encyclopedia of Type Strains, Phase IV (KMG-IV): sequencing the most valuable type-strain genomes for metagenomic binning, comparative biology and taxonomic classification.</title>
        <authorList>
            <person name="Goeker M."/>
        </authorList>
    </citation>
    <scope>NUCLEOTIDE SEQUENCE [LARGE SCALE GENOMIC DNA]</scope>
    <source>
        <strain evidence="1 2">DSM 4491</strain>
    </source>
</reference>
<dbReference type="AlphaFoldDB" id="A0A841QGI8"/>
<dbReference type="Proteomes" id="UP000578000">
    <property type="component" value="Unassembled WGS sequence"/>
</dbReference>
<dbReference type="RefSeq" id="WP_166114954.1">
    <property type="nucleotide sequence ID" value="NZ_BAABDB010000036.1"/>
</dbReference>